<feature type="transmembrane region" description="Helical" evidence="6">
    <location>
        <begin position="463"/>
        <end position="489"/>
    </location>
</feature>
<organism evidence="9 10">
    <name type="scientific">Candidatus Schmidhempelia bombi str. Bimp</name>
    <dbReference type="NCBI Taxonomy" id="1387197"/>
    <lineage>
        <taxon>Bacteria</taxon>
        <taxon>Pseudomonadati</taxon>
        <taxon>Pseudomonadota</taxon>
        <taxon>Gammaproteobacteria</taxon>
        <taxon>Orbales</taxon>
        <taxon>Orbaceae</taxon>
        <taxon>Candidatus Schmidhempelia</taxon>
    </lineage>
</organism>
<feature type="transmembrane region" description="Helical" evidence="6">
    <location>
        <begin position="119"/>
        <end position="136"/>
    </location>
</feature>
<dbReference type="GO" id="GO:0003954">
    <property type="term" value="F:NADH dehydrogenase activity"/>
    <property type="evidence" value="ECO:0007669"/>
    <property type="project" value="TreeGrafter"/>
</dbReference>
<name>A0AB94IB51_9GAMM</name>
<dbReference type="InterPro" id="IPR018393">
    <property type="entry name" value="NADHpl_OxRdtase_5_subgr"/>
</dbReference>
<dbReference type="NCBIfam" id="TIGR01974">
    <property type="entry name" value="NDH_I_L"/>
    <property type="match status" value="1"/>
</dbReference>
<evidence type="ECO:0000256" key="1">
    <source>
        <dbReference type="ARBA" id="ARBA00004127"/>
    </source>
</evidence>
<feature type="domain" description="NADH:quinone oxidoreductase/Mrp antiporter transmembrane" evidence="7">
    <location>
        <begin position="136"/>
        <end position="427"/>
    </location>
</feature>
<keyword evidence="3 6" id="KW-1133">Transmembrane helix</keyword>
<feature type="transmembrane region" description="Helical" evidence="6">
    <location>
        <begin position="282"/>
        <end position="303"/>
    </location>
</feature>
<feature type="transmembrane region" description="Helical" evidence="6">
    <location>
        <begin position="29"/>
        <end position="49"/>
    </location>
</feature>
<feature type="transmembrane region" description="Helical" evidence="6">
    <location>
        <begin position="415"/>
        <end position="443"/>
    </location>
</feature>
<evidence type="ECO:0000256" key="2">
    <source>
        <dbReference type="ARBA" id="ARBA00022692"/>
    </source>
</evidence>
<dbReference type="Proteomes" id="UP000506160">
    <property type="component" value="Unassembled WGS sequence"/>
</dbReference>
<dbReference type="PANTHER" id="PTHR42829:SF2">
    <property type="entry name" value="NADH-UBIQUINONE OXIDOREDUCTASE CHAIN 5"/>
    <property type="match status" value="1"/>
</dbReference>
<comment type="subcellular location">
    <subcellularLocation>
        <location evidence="1">Endomembrane system</location>
        <topology evidence="1">Multi-pass membrane protein</topology>
    </subcellularLocation>
    <subcellularLocation>
        <location evidence="5">Membrane</location>
        <topology evidence="5">Multi-pass membrane protein</topology>
    </subcellularLocation>
</comment>
<feature type="transmembrane region" description="Helical" evidence="6">
    <location>
        <begin position="596"/>
        <end position="616"/>
    </location>
</feature>
<dbReference type="GO" id="GO:0012505">
    <property type="term" value="C:endomembrane system"/>
    <property type="evidence" value="ECO:0007669"/>
    <property type="project" value="UniProtKB-SubCell"/>
</dbReference>
<evidence type="ECO:0000256" key="5">
    <source>
        <dbReference type="RuleBase" id="RU000320"/>
    </source>
</evidence>
<dbReference type="GO" id="GO:0015990">
    <property type="term" value="P:electron transport coupled proton transport"/>
    <property type="evidence" value="ECO:0007669"/>
    <property type="project" value="TreeGrafter"/>
</dbReference>
<proteinExistence type="predicted"/>
<feature type="transmembrane region" description="Helical" evidence="6">
    <location>
        <begin position="495"/>
        <end position="517"/>
    </location>
</feature>
<feature type="transmembrane region" description="Helical" evidence="6">
    <location>
        <begin position="252"/>
        <end position="270"/>
    </location>
</feature>
<accession>A0AB94IB51</accession>
<comment type="caution">
    <text evidence="9">The sequence shown here is derived from an EMBL/GenBank/DDBJ whole genome shotgun (WGS) entry which is preliminary data.</text>
</comment>
<feature type="transmembrane region" description="Helical" evidence="6">
    <location>
        <begin position="212"/>
        <end position="231"/>
    </location>
</feature>
<keyword evidence="4 6" id="KW-0472">Membrane</keyword>
<feature type="transmembrane region" description="Helical" evidence="6">
    <location>
        <begin position="142"/>
        <end position="161"/>
    </location>
</feature>
<dbReference type="InterPro" id="IPR003945">
    <property type="entry name" value="NU5C-like"/>
</dbReference>
<evidence type="ECO:0000256" key="4">
    <source>
        <dbReference type="ARBA" id="ARBA00023136"/>
    </source>
</evidence>
<dbReference type="AlphaFoldDB" id="A0AB94IB51"/>
<reference evidence="9 10" key="1">
    <citation type="journal article" date="2014" name="Appl. Environ. Microbiol.">
        <title>Genomic features of a bumble bee symbiont reflect its host environment.</title>
        <authorList>
            <person name="Martinson V.G."/>
            <person name="Magoc T."/>
            <person name="Koch H."/>
            <person name="Salzberg S.L."/>
            <person name="Moran N.A."/>
        </authorList>
    </citation>
    <scope>NUCLEOTIDE SEQUENCE [LARGE SCALE GENOMIC DNA]</scope>
    <source>
        <strain evidence="9 10">Bimp</strain>
    </source>
</reference>
<dbReference type="PRINTS" id="PR01434">
    <property type="entry name" value="NADHDHGNASE5"/>
</dbReference>
<evidence type="ECO:0000256" key="6">
    <source>
        <dbReference type="SAM" id="Phobius"/>
    </source>
</evidence>
<dbReference type="GO" id="GO:0016020">
    <property type="term" value="C:membrane"/>
    <property type="evidence" value="ECO:0007669"/>
    <property type="project" value="UniProtKB-SubCell"/>
</dbReference>
<feature type="transmembrane region" description="Helical" evidence="6">
    <location>
        <begin position="310"/>
        <end position="328"/>
    </location>
</feature>
<feature type="transmembrane region" description="Helical" evidence="6">
    <location>
        <begin position="334"/>
        <end position="356"/>
    </location>
</feature>
<dbReference type="RefSeq" id="WP_024496560.1">
    <property type="nucleotide sequence ID" value="NZ_AWGA01000070.1"/>
</dbReference>
<dbReference type="GO" id="GO:0008137">
    <property type="term" value="F:NADH dehydrogenase (ubiquinone) activity"/>
    <property type="evidence" value="ECO:0007669"/>
    <property type="project" value="InterPro"/>
</dbReference>
<evidence type="ECO:0000313" key="9">
    <source>
        <dbReference type="EMBL" id="TEA26633.1"/>
    </source>
</evidence>
<dbReference type="InterPro" id="IPR001516">
    <property type="entry name" value="Proton_antipo_N"/>
</dbReference>
<protein>
    <submittedName>
        <fullName evidence="9">NADH-quinone oxidoreductase subunit L</fullName>
        <ecNumber evidence="9">1.6.5.-</ecNumber>
    </submittedName>
</protein>
<keyword evidence="2 5" id="KW-0812">Transmembrane</keyword>
<dbReference type="Pfam" id="PF00662">
    <property type="entry name" value="Proton_antipo_N"/>
    <property type="match status" value="1"/>
</dbReference>
<dbReference type="Gene3D" id="1.20.5.2700">
    <property type="match status" value="1"/>
</dbReference>
<dbReference type="EMBL" id="AWGA01000070">
    <property type="protein sequence ID" value="TEA26633.1"/>
    <property type="molecule type" value="Genomic_DNA"/>
</dbReference>
<feature type="transmembrane region" description="Helical" evidence="6">
    <location>
        <begin position="79"/>
        <end position="107"/>
    </location>
</feature>
<sequence>MNLLYFIILIPLISFSILALWGKRFSRENIAIIGLGSLGIVCLLTAFIITDFYNNIRPDSILIYTRYLWKWIGVDDFDISVALLLDGLSLTFIFIIAIISFLVLFFAISYIEDKDYYDFFAYGNLLVANMFIIVLADNILVMLLGWEGVSLCSYLLIGLYHKQLKNSYAAIRTYIIMHIGDVFLLIGLFLLYGELHTLNIKQLLTLATDRLAIDSDIVIWATSALFLGAISKSVQLPMHSWLTDTTSATTPALTLIHSASAMLAGIYLIMRLNSLFILSHDVLWLIGIIGSLTLLMSSCSALVQNDIKKVITYASLSQISYVFLAISVQAWGDALAYLMSYSIFIALLFLSSALLIRICDGERDIHHMAVSIKSNPLIYFCFLIVGASISAAPWLTTSFFTKGNILWATVIQGRIGITAIGLIGILLSTLYIFRLIFILFPLFSKGQREKSSVKQSAISYVPLILLVILSLGIFTQITLPVSGLMPYLVLHSEDFFSFKLLLTAITILGVLTTYVLYTGNQTEINEITHSPLGKRVIPFLYSGWRVDALYHKILIKPYLFIAQKLKTDPLNINLSLIPKVITRINAQIAKLENGYLRWYTTSIVVGGLFILLLQVFA</sequence>
<keyword evidence="10" id="KW-1185">Reference proteome</keyword>
<feature type="domain" description="NADH-Ubiquinone oxidoreductase (complex I) chain 5 N-terminal" evidence="8">
    <location>
        <begin position="71"/>
        <end position="120"/>
    </location>
</feature>
<gene>
    <name evidence="9" type="ORF">O970_07820</name>
</gene>
<evidence type="ECO:0000256" key="3">
    <source>
        <dbReference type="ARBA" id="ARBA00022989"/>
    </source>
</evidence>
<keyword evidence="9" id="KW-0560">Oxidoreductase</keyword>
<feature type="transmembrane region" description="Helical" evidence="6">
    <location>
        <begin position="173"/>
        <end position="192"/>
    </location>
</feature>
<dbReference type="GO" id="GO:0042773">
    <property type="term" value="P:ATP synthesis coupled electron transport"/>
    <property type="evidence" value="ECO:0007669"/>
    <property type="project" value="InterPro"/>
</dbReference>
<evidence type="ECO:0000259" key="7">
    <source>
        <dbReference type="Pfam" id="PF00361"/>
    </source>
</evidence>
<dbReference type="PANTHER" id="PTHR42829">
    <property type="entry name" value="NADH-UBIQUINONE OXIDOREDUCTASE CHAIN 5"/>
    <property type="match status" value="1"/>
</dbReference>
<dbReference type="EC" id="1.6.5.-" evidence="9"/>
<dbReference type="Pfam" id="PF00361">
    <property type="entry name" value="Proton_antipo_M"/>
    <property type="match status" value="1"/>
</dbReference>
<evidence type="ECO:0000259" key="8">
    <source>
        <dbReference type="Pfam" id="PF00662"/>
    </source>
</evidence>
<feature type="transmembrane region" description="Helical" evidence="6">
    <location>
        <begin position="377"/>
        <end position="395"/>
    </location>
</feature>
<dbReference type="InterPro" id="IPR001750">
    <property type="entry name" value="ND/Mrp_TM"/>
</dbReference>
<evidence type="ECO:0000313" key="10">
    <source>
        <dbReference type="Proteomes" id="UP000506160"/>
    </source>
</evidence>
<feature type="transmembrane region" description="Helical" evidence="6">
    <location>
        <begin position="6"/>
        <end position="22"/>
    </location>
</feature>